<evidence type="ECO:0000313" key="2">
    <source>
        <dbReference type="Proteomes" id="UP000325902"/>
    </source>
</evidence>
<name>A0A5N5DSJ3_9PEZI</name>
<comment type="caution">
    <text evidence="1">The sequence shown here is derived from an EMBL/GenBank/DDBJ whole genome shotgun (WGS) entry which is preliminary data.</text>
</comment>
<reference evidence="1 2" key="1">
    <citation type="journal article" date="2019" name="Sci. Rep.">
        <title>A multi-omics analysis of the grapevine pathogen Lasiodiplodia theobromae reveals that temperature affects the expression of virulence- and pathogenicity-related genes.</title>
        <authorList>
            <person name="Felix C."/>
            <person name="Meneses R."/>
            <person name="Goncalves M.F.M."/>
            <person name="Tilleman L."/>
            <person name="Duarte A.S."/>
            <person name="Jorrin-Novo J.V."/>
            <person name="Van de Peer Y."/>
            <person name="Deforce D."/>
            <person name="Van Nieuwerburgh F."/>
            <person name="Esteves A.C."/>
            <person name="Alves A."/>
        </authorList>
    </citation>
    <scope>NUCLEOTIDE SEQUENCE [LARGE SCALE GENOMIC DNA]</scope>
    <source>
        <strain evidence="1 2">LA-SOL3</strain>
    </source>
</reference>
<dbReference type="AlphaFoldDB" id="A0A5N5DSJ3"/>
<accession>A0A5N5DSJ3</accession>
<proteinExistence type="predicted"/>
<keyword evidence="2" id="KW-1185">Reference proteome</keyword>
<evidence type="ECO:0000313" key="1">
    <source>
        <dbReference type="EMBL" id="KAB2580989.1"/>
    </source>
</evidence>
<organism evidence="1 2">
    <name type="scientific">Lasiodiplodia theobromae</name>
    <dbReference type="NCBI Taxonomy" id="45133"/>
    <lineage>
        <taxon>Eukaryota</taxon>
        <taxon>Fungi</taxon>
        <taxon>Dikarya</taxon>
        <taxon>Ascomycota</taxon>
        <taxon>Pezizomycotina</taxon>
        <taxon>Dothideomycetes</taxon>
        <taxon>Dothideomycetes incertae sedis</taxon>
        <taxon>Botryosphaeriales</taxon>
        <taxon>Botryosphaeriaceae</taxon>
        <taxon>Lasiodiplodia</taxon>
    </lineage>
</organism>
<gene>
    <name evidence="1" type="ORF">DBV05_g464</name>
</gene>
<protein>
    <submittedName>
        <fullName evidence="1">Uncharacterized protein</fullName>
    </submittedName>
</protein>
<sequence length="80" mass="8898">MKGNMGVFVALVASVATAALACVFFKRCVFAILVRRPHRRGAFIVARHQRPVRIPVFIAPVIPMRDEEQGYELQSGVGHH</sequence>
<dbReference type="EMBL" id="VCHE01000002">
    <property type="protein sequence ID" value="KAB2580989.1"/>
    <property type="molecule type" value="Genomic_DNA"/>
</dbReference>
<dbReference type="PROSITE" id="PS51257">
    <property type="entry name" value="PROKAR_LIPOPROTEIN"/>
    <property type="match status" value="1"/>
</dbReference>
<dbReference type="Proteomes" id="UP000325902">
    <property type="component" value="Unassembled WGS sequence"/>
</dbReference>